<dbReference type="EMBL" id="AL646052">
    <property type="protein sequence ID" value="CAD13846.1"/>
    <property type="molecule type" value="Genomic_DNA"/>
</dbReference>
<dbReference type="KEGG" id="rso:RSc0318"/>
<dbReference type="EnsemblBacteria" id="CAD13846">
    <property type="protein sequence ID" value="CAD13846"/>
    <property type="gene ID" value="RSc0318"/>
</dbReference>
<feature type="chain" id="PRO_5004317659" evidence="1">
    <location>
        <begin position="34"/>
        <end position="88"/>
    </location>
</feature>
<gene>
    <name evidence="2" type="ordered locus">RSc0318</name>
</gene>
<evidence type="ECO:0000256" key="1">
    <source>
        <dbReference type="SAM" id="SignalP"/>
    </source>
</evidence>
<dbReference type="STRING" id="267608.RSc0318"/>
<keyword evidence="3" id="KW-1185">Reference proteome</keyword>
<dbReference type="AlphaFoldDB" id="Q8Y2L7"/>
<proteinExistence type="predicted"/>
<accession>Q8Y2L7</accession>
<organism evidence="2 3">
    <name type="scientific">Ralstonia nicotianae (strain ATCC BAA-1114 / GMI1000)</name>
    <name type="common">Ralstonia solanacearum</name>
    <dbReference type="NCBI Taxonomy" id="267608"/>
    <lineage>
        <taxon>Bacteria</taxon>
        <taxon>Pseudomonadati</taxon>
        <taxon>Pseudomonadota</taxon>
        <taxon>Betaproteobacteria</taxon>
        <taxon>Burkholderiales</taxon>
        <taxon>Burkholderiaceae</taxon>
        <taxon>Ralstonia</taxon>
        <taxon>Ralstonia solanacearum species complex</taxon>
    </lineage>
</organism>
<feature type="signal peptide" evidence="1">
    <location>
        <begin position="1"/>
        <end position="33"/>
    </location>
</feature>
<evidence type="ECO:0000313" key="2">
    <source>
        <dbReference type="EMBL" id="CAD13846.1"/>
    </source>
</evidence>
<sequence length="88" mass="8918">MSVSHRRARACRLRARHALLRALSMLAPVGMGAGLGACGEATDTHVPAVVRGAQPITAGPATLPAAAAPDAHLPARDGLALPVMHTVD</sequence>
<dbReference type="Proteomes" id="UP000001436">
    <property type="component" value="Chromosome"/>
</dbReference>
<keyword evidence="1" id="KW-0732">Signal</keyword>
<protein>
    <submittedName>
        <fullName evidence="2">Uncharacterized protein</fullName>
    </submittedName>
</protein>
<dbReference type="HOGENOM" id="CLU_2466789_0_0_4"/>
<evidence type="ECO:0000313" key="3">
    <source>
        <dbReference type="Proteomes" id="UP000001436"/>
    </source>
</evidence>
<reference evidence="2 3" key="1">
    <citation type="journal article" date="2002" name="Nature">
        <title>Genome sequence of the plant pathogen Ralstonia solanacearum.</title>
        <authorList>
            <person name="Salanoubat M."/>
            <person name="Genin S."/>
            <person name="Artiguenave F."/>
            <person name="Gouzy J."/>
            <person name="Mangenot S."/>
            <person name="Arlat M."/>
            <person name="Billault A."/>
            <person name="Brottier P."/>
            <person name="Camus J.C."/>
            <person name="Cattolico L."/>
            <person name="Chandler M."/>
            <person name="Choisne N."/>
            <person name="Claudel-Renard C."/>
            <person name="Cunnac S."/>
            <person name="Demange N."/>
            <person name="Gaspin C."/>
            <person name="Lavie M."/>
            <person name="Moisan A."/>
            <person name="Robert C."/>
            <person name="Saurin W."/>
            <person name="Schiex T."/>
            <person name="Siguier P."/>
            <person name="Thebault P."/>
            <person name="Whalen M."/>
            <person name="Wincker P."/>
            <person name="Levy M."/>
            <person name="Weissenbach J."/>
            <person name="Boucher C.A."/>
        </authorList>
    </citation>
    <scope>NUCLEOTIDE SEQUENCE [LARGE SCALE GENOMIC DNA]</scope>
    <source>
        <strain evidence="3">ATCC BAA-1114 / GMI1000</strain>
    </source>
</reference>
<name>Q8Y2L7_RALN1</name>